<dbReference type="InterPro" id="IPR001680">
    <property type="entry name" value="WD40_rpt"/>
</dbReference>
<evidence type="ECO:0000256" key="4">
    <source>
        <dbReference type="SAM" id="Coils"/>
    </source>
</evidence>
<protein>
    <submittedName>
        <fullName evidence="5">WD-40 repeat-containing protein</fullName>
    </submittedName>
</protein>
<feature type="coiled-coil region" evidence="4">
    <location>
        <begin position="384"/>
        <end position="414"/>
    </location>
</feature>
<comment type="caution">
    <text evidence="5">The sequence shown here is derived from an EMBL/GenBank/DDBJ whole genome shotgun (WGS) entry which is preliminary data.</text>
</comment>
<keyword evidence="2" id="KW-0677">Repeat</keyword>
<evidence type="ECO:0000256" key="3">
    <source>
        <dbReference type="PROSITE-ProRule" id="PRU00221"/>
    </source>
</evidence>
<dbReference type="PROSITE" id="PS00678">
    <property type="entry name" value="WD_REPEATS_1"/>
    <property type="match status" value="5"/>
</dbReference>
<feature type="repeat" description="WD" evidence="3">
    <location>
        <begin position="621"/>
        <end position="662"/>
    </location>
</feature>
<dbReference type="PROSITE" id="PS50294">
    <property type="entry name" value="WD_REPEATS_REGION"/>
    <property type="match status" value="7"/>
</dbReference>
<evidence type="ECO:0000256" key="1">
    <source>
        <dbReference type="ARBA" id="ARBA00022574"/>
    </source>
</evidence>
<accession>X6NNA7</accession>
<dbReference type="GO" id="GO:0005634">
    <property type="term" value="C:nucleus"/>
    <property type="evidence" value="ECO:0007669"/>
    <property type="project" value="TreeGrafter"/>
</dbReference>
<dbReference type="SUPFAM" id="SSF50978">
    <property type="entry name" value="WD40 repeat-like"/>
    <property type="match status" value="1"/>
</dbReference>
<dbReference type="InterPro" id="IPR036322">
    <property type="entry name" value="WD40_repeat_dom_sf"/>
</dbReference>
<dbReference type="Pfam" id="PF00400">
    <property type="entry name" value="WD40"/>
    <property type="match status" value="7"/>
</dbReference>
<feature type="repeat" description="WD" evidence="3">
    <location>
        <begin position="705"/>
        <end position="739"/>
    </location>
</feature>
<keyword evidence="4" id="KW-0175">Coiled coil</keyword>
<dbReference type="InterPro" id="IPR015943">
    <property type="entry name" value="WD40/YVTN_repeat-like_dom_sf"/>
</dbReference>
<dbReference type="SUPFAM" id="SSF117281">
    <property type="entry name" value="Kelch motif"/>
    <property type="match status" value="1"/>
</dbReference>
<dbReference type="CDD" id="cd00200">
    <property type="entry name" value="WD40"/>
    <property type="match status" value="1"/>
</dbReference>
<feature type="non-terminal residue" evidence="5">
    <location>
        <position position="1"/>
    </location>
</feature>
<organism evidence="5 6">
    <name type="scientific">Reticulomyxa filosa</name>
    <dbReference type="NCBI Taxonomy" id="46433"/>
    <lineage>
        <taxon>Eukaryota</taxon>
        <taxon>Sar</taxon>
        <taxon>Rhizaria</taxon>
        <taxon>Retaria</taxon>
        <taxon>Foraminifera</taxon>
        <taxon>Monothalamids</taxon>
        <taxon>Reticulomyxidae</taxon>
        <taxon>Reticulomyxa</taxon>
    </lineage>
</organism>
<proteinExistence type="predicted"/>
<dbReference type="GO" id="GO:1990234">
    <property type="term" value="C:transferase complex"/>
    <property type="evidence" value="ECO:0007669"/>
    <property type="project" value="UniProtKB-ARBA"/>
</dbReference>
<feature type="repeat" description="WD" evidence="3">
    <location>
        <begin position="663"/>
        <end position="704"/>
    </location>
</feature>
<sequence>FVLFHLYFNKLINKMIIIMFFEQENEGKNICPNAVEKEQMDSPDTSITTSFMALPSLPAPLCDIQCVVYNHEILICGGWEKNDCYSYHTIKRQYKFICSYPKDVTLWGHCVVKLVHHNQDANGITLLSFGGSKFIQRHTLVMKYVSVWNGKGEGGFNIQKTKQSNFNAWIPFTDYYNKPIYIGREEDNYSGVRAVISGSNNHLLFISYYPNNIDVFDLNTSQYVNHSTLPIDNCEIFFHCFLLKAQNEIVLFCKKSGLSMKYDEFSNTFQFHNLRVRAEFARFNNYACVCVNDFILFFGGYGGYDFGVAKVVYKYSIKENKWIAFERTLPNPLRDCVAILNEDHTFVHILGGKDLQHHGVATHMKTKVDEWMKETERERQWIAEEEAEIQIEQMKGMKQELKVITLKKKQKEIEMILKYWNRSLSIKIGWIDDFDNIVSRYILLKYFKPLKVLYGHFGYVKRVKFSLDETKIVSSSEDKEVRIWDIMSEKKIQVFKGHSNWVNDAHFSPKGNMVVSCSKDKTIRLWDVNTEKEIRKLKGHSDNVTSAQFSSDGINIVSSSWDKTIRLWDVNSGKEIKIWKGHSKKINDAQFSPDSQMIVSSSDGDTIRIWNIRSGKRMAELRGHLNYVTRATFSPDGQFVVSCSSDKTIRIWDVVLAKEVKKLEGHSGVIRDVKFSADGQIIVSCSNDRTIRLWDVATGTEVQTLEEHSNNITGVDISQDSNTIISCSIDKTIRLWGRL</sequence>
<dbReference type="PANTHER" id="PTHR22847:SF637">
    <property type="entry name" value="WD REPEAT DOMAIN 5B"/>
    <property type="match status" value="1"/>
</dbReference>
<dbReference type="Gene3D" id="2.130.10.10">
    <property type="entry name" value="YVTN repeat-like/Quinoprotein amine dehydrogenase"/>
    <property type="match status" value="4"/>
</dbReference>
<gene>
    <name evidence="5" type="ORF">RFI_09362</name>
</gene>
<dbReference type="Proteomes" id="UP000023152">
    <property type="component" value="Unassembled WGS sequence"/>
</dbReference>
<keyword evidence="6" id="KW-1185">Reference proteome</keyword>
<dbReference type="InterPro" id="IPR019775">
    <property type="entry name" value="WD40_repeat_CS"/>
</dbReference>
<dbReference type="PANTHER" id="PTHR22847">
    <property type="entry name" value="WD40 REPEAT PROTEIN"/>
    <property type="match status" value="1"/>
</dbReference>
<feature type="repeat" description="WD" evidence="3">
    <location>
        <begin position="579"/>
        <end position="620"/>
    </location>
</feature>
<dbReference type="Gene3D" id="2.120.10.80">
    <property type="entry name" value="Kelch-type beta propeller"/>
    <property type="match status" value="1"/>
</dbReference>
<name>X6NNA7_RETFI</name>
<feature type="repeat" description="WD" evidence="3">
    <location>
        <begin position="537"/>
        <end position="578"/>
    </location>
</feature>
<dbReference type="InterPro" id="IPR020472">
    <property type="entry name" value="WD40_PAC1"/>
</dbReference>
<evidence type="ECO:0000313" key="6">
    <source>
        <dbReference type="Proteomes" id="UP000023152"/>
    </source>
</evidence>
<feature type="repeat" description="WD" evidence="3">
    <location>
        <begin position="495"/>
        <end position="536"/>
    </location>
</feature>
<keyword evidence="1 3" id="KW-0853">WD repeat</keyword>
<dbReference type="SMART" id="SM00320">
    <property type="entry name" value="WD40"/>
    <property type="match status" value="7"/>
</dbReference>
<dbReference type="EMBL" id="ASPP01007060">
    <property type="protein sequence ID" value="ETO27770.1"/>
    <property type="molecule type" value="Genomic_DNA"/>
</dbReference>
<dbReference type="AlphaFoldDB" id="X6NNA7"/>
<dbReference type="PRINTS" id="PR00320">
    <property type="entry name" value="GPROTEINBRPT"/>
</dbReference>
<evidence type="ECO:0000313" key="5">
    <source>
        <dbReference type="EMBL" id="ETO27770.1"/>
    </source>
</evidence>
<reference evidence="5 6" key="1">
    <citation type="journal article" date="2013" name="Curr. Biol.">
        <title>The Genome of the Foraminiferan Reticulomyxa filosa.</title>
        <authorList>
            <person name="Glockner G."/>
            <person name="Hulsmann N."/>
            <person name="Schleicher M."/>
            <person name="Noegel A.A."/>
            <person name="Eichinger L."/>
            <person name="Gallinger C."/>
            <person name="Pawlowski J."/>
            <person name="Sierra R."/>
            <person name="Euteneuer U."/>
            <person name="Pillet L."/>
            <person name="Moustafa A."/>
            <person name="Platzer M."/>
            <person name="Groth M."/>
            <person name="Szafranski K."/>
            <person name="Schliwa M."/>
        </authorList>
    </citation>
    <scope>NUCLEOTIDE SEQUENCE [LARGE SCALE GENOMIC DNA]</scope>
</reference>
<evidence type="ECO:0000256" key="2">
    <source>
        <dbReference type="ARBA" id="ARBA00022737"/>
    </source>
</evidence>
<dbReference type="InterPro" id="IPR015915">
    <property type="entry name" value="Kelch-typ_b-propeller"/>
</dbReference>
<dbReference type="PROSITE" id="PS50082">
    <property type="entry name" value="WD_REPEATS_2"/>
    <property type="match status" value="7"/>
</dbReference>
<feature type="repeat" description="WD" evidence="3">
    <location>
        <begin position="453"/>
        <end position="494"/>
    </location>
</feature>
<dbReference type="OrthoDB" id="10261470at2759"/>